<dbReference type="EMBL" id="CP059269">
    <property type="protein sequence ID" value="QLQ79402.1"/>
    <property type="molecule type" value="Genomic_DNA"/>
</dbReference>
<proteinExistence type="predicted"/>
<feature type="compositionally biased region" description="Basic and acidic residues" evidence="1">
    <location>
        <begin position="166"/>
        <end position="202"/>
    </location>
</feature>
<name>A0A7H9HSS2_9SACH</name>
<feature type="compositionally biased region" description="Acidic residues" evidence="1">
    <location>
        <begin position="1"/>
        <end position="11"/>
    </location>
</feature>
<dbReference type="AlphaFoldDB" id="A0A7H9HSS2"/>
<feature type="compositionally biased region" description="Basic residues" evidence="1">
    <location>
        <begin position="46"/>
        <end position="63"/>
    </location>
</feature>
<feature type="region of interest" description="Disordered" evidence="1">
    <location>
        <begin position="1"/>
        <end position="246"/>
    </location>
</feature>
<evidence type="ECO:0000313" key="3">
    <source>
        <dbReference type="EMBL" id="QLQ79402.1"/>
    </source>
</evidence>
<feature type="domain" description="INO80 complex subunit B-like conserved region" evidence="2">
    <location>
        <begin position="175"/>
        <end position="257"/>
    </location>
</feature>
<accession>A0A7H9HSS2</accession>
<evidence type="ECO:0000313" key="4">
    <source>
        <dbReference type="Proteomes" id="UP000510647"/>
    </source>
</evidence>
<organism evidence="3 4">
    <name type="scientific">Torulaspora globosa</name>
    <dbReference type="NCBI Taxonomy" id="48254"/>
    <lineage>
        <taxon>Eukaryota</taxon>
        <taxon>Fungi</taxon>
        <taxon>Dikarya</taxon>
        <taxon>Ascomycota</taxon>
        <taxon>Saccharomycotina</taxon>
        <taxon>Saccharomycetes</taxon>
        <taxon>Saccharomycetales</taxon>
        <taxon>Saccharomycetaceae</taxon>
        <taxon>Torulaspora</taxon>
    </lineage>
</organism>
<sequence>MADSELSEFESETSVVSERVDDYEEEVNMNADDDEYVEELDQVKASKPKRSGSKRKPGRKPKRLANDDDDDDFERVHPARKRTKTARALQLDDQDDEDVRAPSADVEFDEEEPLETTEPVDEEELSDTTRPTSILADEEDETRETTGDSLKRATKSKMLQELLGDSNRRSLTEEQAQLRRAENARKRKNLSEKRLEEEKQETVNKLLRRRAGKSRSHIPKEDEPQLPINDPTVFTKPRRPYDSTGMTRTLRKLEQDLYCTVADRQHEPATT</sequence>
<gene>
    <name evidence="3" type="ORF">HG537_0C00490</name>
</gene>
<dbReference type="OrthoDB" id="2021186at2759"/>
<keyword evidence="4" id="KW-1185">Reference proteome</keyword>
<dbReference type="Proteomes" id="UP000510647">
    <property type="component" value="Chromosome 3"/>
</dbReference>
<dbReference type="Pfam" id="PF04795">
    <property type="entry name" value="PAPA-1"/>
    <property type="match status" value="1"/>
</dbReference>
<dbReference type="GO" id="GO:0031011">
    <property type="term" value="C:Ino80 complex"/>
    <property type="evidence" value="ECO:0007669"/>
    <property type="project" value="InterPro"/>
</dbReference>
<evidence type="ECO:0000256" key="1">
    <source>
        <dbReference type="SAM" id="MobiDB-lite"/>
    </source>
</evidence>
<feature type="compositionally biased region" description="Acidic residues" evidence="1">
    <location>
        <begin position="106"/>
        <end position="126"/>
    </location>
</feature>
<feature type="compositionally biased region" description="Acidic residues" evidence="1">
    <location>
        <begin position="21"/>
        <end position="40"/>
    </location>
</feature>
<dbReference type="InterPro" id="IPR006880">
    <property type="entry name" value="INO80B_C"/>
</dbReference>
<feature type="compositionally biased region" description="Basic residues" evidence="1">
    <location>
        <begin position="206"/>
        <end position="217"/>
    </location>
</feature>
<reference evidence="3 4" key="1">
    <citation type="submission" date="2020-06" db="EMBL/GenBank/DDBJ databases">
        <title>The yeast mating-type switching endonuclease HO is a domesticated member of an unorthodox homing genetic element family.</title>
        <authorList>
            <person name="Coughlan A.Y."/>
            <person name="Lombardi L."/>
            <person name="Braun-Galleani S."/>
            <person name="Martos A.R."/>
            <person name="Galeote V."/>
            <person name="Bigey F."/>
            <person name="Dequin S."/>
            <person name="Byrne K.P."/>
            <person name="Wolfe K.H."/>
        </authorList>
    </citation>
    <scope>NUCLEOTIDE SEQUENCE [LARGE SCALE GENOMIC DNA]</scope>
    <source>
        <strain evidence="3 4">CBS2947</strain>
    </source>
</reference>
<evidence type="ECO:0000259" key="2">
    <source>
        <dbReference type="SMART" id="SM01406"/>
    </source>
</evidence>
<dbReference type="SMART" id="SM01406">
    <property type="entry name" value="PAPA-1"/>
    <property type="match status" value="1"/>
</dbReference>
<protein>
    <recommendedName>
        <fullName evidence="2">INO80 complex subunit B-like conserved region domain-containing protein</fullName>
    </recommendedName>
</protein>